<keyword evidence="11" id="KW-0282">Flagellum</keyword>
<gene>
    <name evidence="11" type="ORF">HJG63_002742</name>
</gene>
<evidence type="ECO:0000256" key="1">
    <source>
        <dbReference type="ARBA" id="ARBA00004138"/>
    </source>
</evidence>
<organism evidence="11 12">
    <name type="scientific">Rousettus aegyptiacus</name>
    <name type="common">Egyptian fruit bat</name>
    <name type="synonym">Pteropus aegyptiacus</name>
    <dbReference type="NCBI Taxonomy" id="9407"/>
    <lineage>
        <taxon>Eukaryota</taxon>
        <taxon>Metazoa</taxon>
        <taxon>Chordata</taxon>
        <taxon>Craniata</taxon>
        <taxon>Vertebrata</taxon>
        <taxon>Euteleostomi</taxon>
        <taxon>Mammalia</taxon>
        <taxon>Eutheria</taxon>
        <taxon>Laurasiatheria</taxon>
        <taxon>Chiroptera</taxon>
        <taxon>Yinpterochiroptera</taxon>
        <taxon>Pteropodoidea</taxon>
        <taxon>Pteropodidae</taxon>
        <taxon>Rousettinae</taxon>
        <taxon>Rousettus</taxon>
    </lineage>
</organism>
<dbReference type="Proteomes" id="UP000593571">
    <property type="component" value="Unassembled WGS sequence"/>
</dbReference>
<evidence type="ECO:0000256" key="5">
    <source>
        <dbReference type="ARBA" id="ARBA00022737"/>
    </source>
</evidence>
<comment type="subcellular location">
    <subcellularLocation>
        <location evidence="1">Cell projection</location>
        <location evidence="1">Cilium</location>
    </subcellularLocation>
    <subcellularLocation>
        <location evidence="2">Cytoplasm</location>
        <location evidence="2">Cytoskeleton</location>
    </subcellularLocation>
</comment>
<keyword evidence="12" id="KW-1185">Reference proteome</keyword>
<keyword evidence="3" id="KW-0963">Cytoplasm</keyword>
<feature type="coiled-coil region" evidence="9">
    <location>
        <begin position="99"/>
        <end position="126"/>
    </location>
</feature>
<feature type="compositionally biased region" description="Basic and acidic residues" evidence="10">
    <location>
        <begin position="224"/>
        <end position="251"/>
    </location>
</feature>
<evidence type="ECO:0000256" key="2">
    <source>
        <dbReference type="ARBA" id="ARBA00004245"/>
    </source>
</evidence>
<proteinExistence type="predicted"/>
<keyword evidence="6 9" id="KW-0175">Coiled coil</keyword>
<evidence type="ECO:0000256" key="8">
    <source>
        <dbReference type="ARBA" id="ARBA00023273"/>
    </source>
</evidence>
<evidence type="ECO:0000313" key="12">
    <source>
        <dbReference type="Proteomes" id="UP000593571"/>
    </source>
</evidence>
<protein>
    <submittedName>
        <fullName evidence="11">Cilia and flagella associated protein 44</fullName>
    </submittedName>
</protein>
<sequence>MKEKEREERRKQLAAAMGEDGEKEFHEEEEEEEEEEEPLPEIFVPSTPCHILCGFYSGPEKFWVSLFGIETEPIPQDIDDPKAYSIEDARKKREHDKLMKEVEEIKAGKREQLRALRNEFQKLLQMNEELPKHMQFKRTDFDLDSKIRAEINKKTVRKIQQVEKELAWDKEKHELGLMKLQNRFRDSLQSDAIVVHAIQSDHKIASYRLMKPSKYSRAKQTSQSERRPSKMERFDKEGVGKQESQKDKDFY</sequence>
<keyword evidence="8" id="KW-0966">Cell projection</keyword>
<evidence type="ECO:0000256" key="7">
    <source>
        <dbReference type="ARBA" id="ARBA00023212"/>
    </source>
</evidence>
<dbReference type="PANTHER" id="PTHR14885">
    <property type="entry name" value="CILIA- AND FLAGELLA-ASSOCIATED PROTEIN 43-RELATED"/>
    <property type="match status" value="1"/>
</dbReference>
<feature type="compositionally biased region" description="Basic and acidic residues" evidence="10">
    <location>
        <begin position="1"/>
        <end position="11"/>
    </location>
</feature>
<dbReference type="PANTHER" id="PTHR14885:SF3">
    <property type="entry name" value="CILIA- AND FLAGELLA-ASSOCIATED PROTEIN 44"/>
    <property type="match status" value="1"/>
</dbReference>
<feature type="region of interest" description="Disordered" evidence="10">
    <location>
        <begin position="1"/>
        <end position="43"/>
    </location>
</feature>
<feature type="compositionally biased region" description="Acidic residues" evidence="10">
    <location>
        <begin position="19"/>
        <end position="39"/>
    </location>
</feature>
<evidence type="ECO:0000256" key="6">
    <source>
        <dbReference type="ARBA" id="ARBA00023054"/>
    </source>
</evidence>
<keyword evidence="5" id="KW-0677">Repeat</keyword>
<dbReference type="GO" id="GO:0005856">
    <property type="term" value="C:cytoskeleton"/>
    <property type="evidence" value="ECO:0007669"/>
    <property type="project" value="UniProtKB-SubCell"/>
</dbReference>
<evidence type="ECO:0000256" key="10">
    <source>
        <dbReference type="SAM" id="MobiDB-lite"/>
    </source>
</evidence>
<evidence type="ECO:0000256" key="9">
    <source>
        <dbReference type="SAM" id="Coils"/>
    </source>
</evidence>
<evidence type="ECO:0000313" key="11">
    <source>
        <dbReference type="EMBL" id="KAF6473603.1"/>
    </source>
</evidence>
<dbReference type="EMBL" id="JACASE010000004">
    <property type="protein sequence ID" value="KAF6473603.1"/>
    <property type="molecule type" value="Genomic_DNA"/>
</dbReference>
<feature type="region of interest" description="Disordered" evidence="10">
    <location>
        <begin position="209"/>
        <end position="251"/>
    </location>
</feature>
<accession>A0A7J8HMS9</accession>
<dbReference type="GO" id="GO:0005929">
    <property type="term" value="C:cilium"/>
    <property type="evidence" value="ECO:0007669"/>
    <property type="project" value="UniProtKB-SubCell"/>
</dbReference>
<evidence type="ECO:0000256" key="4">
    <source>
        <dbReference type="ARBA" id="ARBA00022574"/>
    </source>
</evidence>
<evidence type="ECO:0000256" key="3">
    <source>
        <dbReference type="ARBA" id="ARBA00022490"/>
    </source>
</evidence>
<dbReference type="AlphaFoldDB" id="A0A7J8HMS9"/>
<comment type="caution">
    <text evidence="11">The sequence shown here is derived from an EMBL/GenBank/DDBJ whole genome shotgun (WGS) entry which is preliminary data.</text>
</comment>
<name>A0A7J8HMS9_ROUAE</name>
<keyword evidence="7" id="KW-0206">Cytoskeleton</keyword>
<keyword evidence="4" id="KW-0853">WD repeat</keyword>
<keyword evidence="11" id="KW-0969">Cilium</keyword>
<reference evidence="11 12" key="1">
    <citation type="journal article" date="2020" name="Nature">
        <title>Six reference-quality genomes reveal evolution of bat adaptations.</title>
        <authorList>
            <person name="Jebb D."/>
            <person name="Huang Z."/>
            <person name="Pippel M."/>
            <person name="Hughes G.M."/>
            <person name="Lavrichenko K."/>
            <person name="Devanna P."/>
            <person name="Winkler S."/>
            <person name="Jermiin L.S."/>
            <person name="Skirmuntt E.C."/>
            <person name="Katzourakis A."/>
            <person name="Burkitt-Gray L."/>
            <person name="Ray D.A."/>
            <person name="Sullivan K.A.M."/>
            <person name="Roscito J.G."/>
            <person name="Kirilenko B.M."/>
            <person name="Davalos L.M."/>
            <person name="Corthals A.P."/>
            <person name="Power M.L."/>
            <person name="Jones G."/>
            <person name="Ransome R.D."/>
            <person name="Dechmann D.K.N."/>
            <person name="Locatelli A.G."/>
            <person name="Puechmaille S.J."/>
            <person name="Fedrigo O."/>
            <person name="Jarvis E.D."/>
            <person name="Hiller M."/>
            <person name="Vernes S.C."/>
            <person name="Myers E.W."/>
            <person name="Teeling E.C."/>
        </authorList>
    </citation>
    <scope>NUCLEOTIDE SEQUENCE [LARGE SCALE GENOMIC DNA]</scope>
    <source>
        <strain evidence="11">MRouAeg1</strain>
        <tissue evidence="11">Muscle</tissue>
    </source>
</reference>